<evidence type="ECO:0000313" key="7">
    <source>
        <dbReference type="Proteomes" id="UP001162131"/>
    </source>
</evidence>
<dbReference type="InterPro" id="IPR022644">
    <property type="entry name" value="De-COase2_N"/>
</dbReference>
<evidence type="ECO:0000256" key="4">
    <source>
        <dbReference type="ARBA" id="ARBA00023239"/>
    </source>
</evidence>
<keyword evidence="3" id="KW-0663">Pyridoxal phosphate</keyword>
<comment type="similarity">
    <text evidence="2">Belongs to the Orn/Lys/Arg decarboxylase class-II family.</text>
</comment>
<evidence type="ECO:0000256" key="3">
    <source>
        <dbReference type="ARBA" id="ARBA00022898"/>
    </source>
</evidence>
<comment type="cofactor">
    <cofactor evidence="1">
        <name>pyridoxal 5'-phosphate</name>
        <dbReference type="ChEBI" id="CHEBI:597326"/>
    </cofactor>
</comment>
<feature type="domain" description="Orn/DAP/Arg decarboxylase 2 N-terminal" evidence="5">
    <location>
        <begin position="6"/>
        <end position="76"/>
    </location>
</feature>
<comment type="caution">
    <text evidence="6">The sequence shown here is derived from an EMBL/GenBank/DDBJ whole genome shotgun (WGS) entry which is preliminary data.</text>
</comment>
<dbReference type="Pfam" id="PF02784">
    <property type="entry name" value="Orn_Arg_deC_N"/>
    <property type="match status" value="1"/>
</dbReference>
<dbReference type="Proteomes" id="UP001162131">
    <property type="component" value="Unassembled WGS sequence"/>
</dbReference>
<sequence length="104" mass="11769">MQCRPFIVSRMVSLGLGFDCASKQELEFIKAANANIENDVIFSQPIKSSRDLTAILNLGVKYVTLDCAKKLQKIASFGVPNLKMVQGWFFTLIFYQNQKMEKEA</sequence>
<dbReference type="InterPro" id="IPR029066">
    <property type="entry name" value="PLP-binding_barrel"/>
</dbReference>
<proteinExistence type="inferred from homology"/>
<keyword evidence="4" id="KW-0456">Lyase</keyword>
<dbReference type="GO" id="GO:0033387">
    <property type="term" value="P:putrescine biosynthetic process from arginine, via ornithine"/>
    <property type="evidence" value="ECO:0007669"/>
    <property type="project" value="TreeGrafter"/>
</dbReference>
<reference evidence="6" key="1">
    <citation type="submission" date="2021-09" db="EMBL/GenBank/DDBJ databases">
        <authorList>
            <consortium name="AG Swart"/>
            <person name="Singh M."/>
            <person name="Singh A."/>
            <person name="Seah K."/>
            <person name="Emmerich C."/>
        </authorList>
    </citation>
    <scope>NUCLEOTIDE SEQUENCE</scope>
    <source>
        <strain evidence="6">ATCC30299</strain>
    </source>
</reference>
<dbReference type="InterPro" id="IPR002433">
    <property type="entry name" value="Orn_de-COase"/>
</dbReference>
<dbReference type="PANTHER" id="PTHR11482">
    <property type="entry name" value="ARGININE/DIAMINOPIMELATE/ORNITHINE DECARBOXYLASE"/>
    <property type="match status" value="1"/>
</dbReference>
<dbReference type="GO" id="GO:0004586">
    <property type="term" value="F:ornithine decarboxylase activity"/>
    <property type="evidence" value="ECO:0007669"/>
    <property type="project" value="TreeGrafter"/>
</dbReference>
<dbReference type="SUPFAM" id="SSF51419">
    <property type="entry name" value="PLP-binding barrel"/>
    <property type="match status" value="1"/>
</dbReference>
<dbReference type="AlphaFoldDB" id="A0AAU9J5Y0"/>
<protein>
    <recommendedName>
        <fullName evidence="5">Orn/DAP/Arg decarboxylase 2 N-terminal domain-containing protein</fullName>
    </recommendedName>
</protein>
<evidence type="ECO:0000259" key="5">
    <source>
        <dbReference type="Pfam" id="PF02784"/>
    </source>
</evidence>
<keyword evidence="7" id="KW-1185">Reference proteome</keyword>
<evidence type="ECO:0000256" key="1">
    <source>
        <dbReference type="ARBA" id="ARBA00001933"/>
    </source>
</evidence>
<name>A0AAU9J5Y0_9CILI</name>
<evidence type="ECO:0000256" key="2">
    <source>
        <dbReference type="ARBA" id="ARBA00008872"/>
    </source>
</evidence>
<accession>A0AAU9J5Y0</accession>
<dbReference type="PANTHER" id="PTHR11482:SF6">
    <property type="entry name" value="ORNITHINE DECARBOXYLASE 1-RELATED"/>
    <property type="match status" value="1"/>
</dbReference>
<gene>
    <name evidence="6" type="ORF">BSTOLATCC_MIC27676</name>
</gene>
<evidence type="ECO:0000313" key="6">
    <source>
        <dbReference type="EMBL" id="CAG9321106.1"/>
    </source>
</evidence>
<dbReference type="GO" id="GO:0005737">
    <property type="term" value="C:cytoplasm"/>
    <property type="evidence" value="ECO:0007669"/>
    <property type="project" value="TreeGrafter"/>
</dbReference>
<dbReference type="EMBL" id="CAJZBQ010000027">
    <property type="protein sequence ID" value="CAG9321106.1"/>
    <property type="molecule type" value="Genomic_DNA"/>
</dbReference>
<organism evidence="6 7">
    <name type="scientific">Blepharisma stoltei</name>
    <dbReference type="NCBI Taxonomy" id="1481888"/>
    <lineage>
        <taxon>Eukaryota</taxon>
        <taxon>Sar</taxon>
        <taxon>Alveolata</taxon>
        <taxon>Ciliophora</taxon>
        <taxon>Postciliodesmatophora</taxon>
        <taxon>Heterotrichea</taxon>
        <taxon>Heterotrichida</taxon>
        <taxon>Blepharismidae</taxon>
        <taxon>Blepharisma</taxon>
    </lineage>
</organism>
<dbReference type="Gene3D" id="3.20.20.10">
    <property type="entry name" value="Alanine racemase"/>
    <property type="match status" value="1"/>
</dbReference>